<sequence length="180" mass="20079">MAYQCECGKALDLAEQLDSLPTEACGQSGHLCTRCLQCGQSIEIQLHTGQYEVGYSYWAGSMHFDPVHSVTVHGLKIVGAEPDGLEVSLGERRWQFGISTPSRQRYILFENAFASDKCLAELDFEQWQVRVEAVERAGTRHPPTADFRLQAGDFLHLCGPAPALVRAWHYLNDGKSARPR</sequence>
<feature type="domain" description="RCK C-terminal" evidence="1">
    <location>
        <begin position="91"/>
        <end position="173"/>
    </location>
</feature>
<evidence type="ECO:0000259" key="1">
    <source>
        <dbReference type="PROSITE" id="PS51202"/>
    </source>
</evidence>
<dbReference type="EMBL" id="JARRAF010000012">
    <property type="protein sequence ID" value="MDK2124736.1"/>
    <property type="molecule type" value="Genomic_DNA"/>
</dbReference>
<comment type="caution">
    <text evidence="2">The sequence shown here is derived from an EMBL/GenBank/DDBJ whole genome shotgun (WGS) entry which is preliminary data.</text>
</comment>
<organism evidence="2 3">
    <name type="scientific">Parachitinimonas caeni</name>
    <dbReference type="NCBI Taxonomy" id="3031301"/>
    <lineage>
        <taxon>Bacteria</taxon>
        <taxon>Pseudomonadati</taxon>
        <taxon>Pseudomonadota</taxon>
        <taxon>Betaproteobacteria</taxon>
        <taxon>Neisseriales</taxon>
        <taxon>Chitinibacteraceae</taxon>
        <taxon>Parachitinimonas</taxon>
    </lineage>
</organism>
<evidence type="ECO:0000313" key="2">
    <source>
        <dbReference type="EMBL" id="MDK2124736.1"/>
    </source>
</evidence>
<proteinExistence type="predicted"/>
<dbReference type="Gene3D" id="3.30.70.1450">
    <property type="entry name" value="Regulator of K+ conductance, C-terminal domain"/>
    <property type="match status" value="1"/>
</dbReference>
<evidence type="ECO:0000313" key="3">
    <source>
        <dbReference type="Proteomes" id="UP001172778"/>
    </source>
</evidence>
<accession>A0ABT7DXH3</accession>
<gene>
    <name evidence="2" type="ORF">PZA18_11820</name>
</gene>
<name>A0ABT7DXH3_9NEIS</name>
<reference evidence="2" key="1">
    <citation type="submission" date="2023-03" db="EMBL/GenBank/DDBJ databases">
        <title>Chitinimonas shenzhenensis gen. nov., sp. nov., a novel member of family Burkholderiaceae isolated from activated sludge collected in Shen Zhen, China.</title>
        <authorList>
            <person name="Wang X."/>
        </authorList>
    </citation>
    <scope>NUCLEOTIDE SEQUENCE</scope>
    <source>
        <strain evidence="2">DQS-5</strain>
    </source>
</reference>
<dbReference type="Proteomes" id="UP001172778">
    <property type="component" value="Unassembled WGS sequence"/>
</dbReference>
<dbReference type="InterPro" id="IPR036721">
    <property type="entry name" value="RCK_C_sf"/>
</dbReference>
<dbReference type="RefSeq" id="WP_284101050.1">
    <property type="nucleotide sequence ID" value="NZ_JARRAF010000012.1"/>
</dbReference>
<dbReference type="SUPFAM" id="SSF116726">
    <property type="entry name" value="TrkA C-terminal domain-like"/>
    <property type="match status" value="1"/>
</dbReference>
<keyword evidence="3" id="KW-1185">Reference proteome</keyword>
<protein>
    <recommendedName>
        <fullName evidence="1">RCK C-terminal domain-containing protein</fullName>
    </recommendedName>
</protein>
<dbReference type="PROSITE" id="PS51202">
    <property type="entry name" value="RCK_C"/>
    <property type="match status" value="1"/>
</dbReference>
<dbReference type="InterPro" id="IPR006037">
    <property type="entry name" value="RCK_C"/>
</dbReference>